<feature type="chain" id="PRO_5042497483" evidence="1">
    <location>
        <begin position="24"/>
        <end position="153"/>
    </location>
</feature>
<protein>
    <submittedName>
        <fullName evidence="2">Uu.00g009670.m01.CDS01</fullName>
    </submittedName>
</protein>
<organism evidence="2 3">
    <name type="scientific">Anthostomella pinea</name>
    <dbReference type="NCBI Taxonomy" id="933095"/>
    <lineage>
        <taxon>Eukaryota</taxon>
        <taxon>Fungi</taxon>
        <taxon>Dikarya</taxon>
        <taxon>Ascomycota</taxon>
        <taxon>Pezizomycotina</taxon>
        <taxon>Sordariomycetes</taxon>
        <taxon>Xylariomycetidae</taxon>
        <taxon>Xylariales</taxon>
        <taxon>Xylariaceae</taxon>
        <taxon>Anthostomella</taxon>
    </lineage>
</organism>
<dbReference type="EMBL" id="CAUWAG010000020">
    <property type="protein sequence ID" value="CAJ2512848.1"/>
    <property type="molecule type" value="Genomic_DNA"/>
</dbReference>
<gene>
    <name evidence="2" type="ORF">KHLLAP_LOCUS13316</name>
</gene>
<proteinExistence type="predicted"/>
<keyword evidence="3" id="KW-1185">Reference proteome</keyword>
<evidence type="ECO:0000256" key="1">
    <source>
        <dbReference type="SAM" id="SignalP"/>
    </source>
</evidence>
<name>A0AAI8VXF4_9PEZI</name>
<feature type="signal peptide" evidence="1">
    <location>
        <begin position="1"/>
        <end position="23"/>
    </location>
</feature>
<dbReference type="Proteomes" id="UP001295740">
    <property type="component" value="Unassembled WGS sequence"/>
</dbReference>
<evidence type="ECO:0000313" key="3">
    <source>
        <dbReference type="Proteomes" id="UP001295740"/>
    </source>
</evidence>
<sequence>MIWSTTSFWRAVVLATLATNALGMKLHFGEDITDASVHWDDDPFEMTVALGLYNIKRVSRGADKFKIEEMDGHTLYLFPNKANAAKFIKDFHNNQAKYAAVAGDEGFEEAEDDEEDNDYVPYPLGDEGMALEFHADEKNGRYDKFAVIADVGQ</sequence>
<dbReference type="AlphaFoldDB" id="A0AAI8VXF4"/>
<keyword evidence="1" id="KW-0732">Signal</keyword>
<accession>A0AAI8VXF4</accession>
<reference evidence="2" key="1">
    <citation type="submission" date="2023-10" db="EMBL/GenBank/DDBJ databases">
        <authorList>
            <person name="Hackl T."/>
        </authorList>
    </citation>
    <scope>NUCLEOTIDE SEQUENCE</scope>
</reference>
<comment type="caution">
    <text evidence="2">The sequence shown here is derived from an EMBL/GenBank/DDBJ whole genome shotgun (WGS) entry which is preliminary data.</text>
</comment>
<evidence type="ECO:0000313" key="2">
    <source>
        <dbReference type="EMBL" id="CAJ2512848.1"/>
    </source>
</evidence>